<reference evidence="1 2" key="1">
    <citation type="submission" date="2013-02" db="EMBL/GenBank/DDBJ databases">
        <authorList>
            <person name="Genoscope - CEA"/>
        </authorList>
    </citation>
    <scope>NUCLEOTIDE SEQUENCE [LARGE SCALE GENOMIC DNA]</scope>
    <source>
        <strain evidence="1 2">STM 2683</strain>
    </source>
</reference>
<comment type="caution">
    <text evidence="1">The sequence shown here is derived from an EMBL/GenBank/DDBJ whole genome shotgun (WGS) entry which is preliminary data.</text>
</comment>
<name>M5F4V0_9HYPH</name>
<organism evidence="1 2">
    <name type="scientific">Mesorhizobium metallidurans STM 2683</name>
    <dbReference type="NCBI Taxonomy" id="1297569"/>
    <lineage>
        <taxon>Bacteria</taxon>
        <taxon>Pseudomonadati</taxon>
        <taxon>Pseudomonadota</taxon>
        <taxon>Alphaproteobacteria</taxon>
        <taxon>Hyphomicrobiales</taxon>
        <taxon>Phyllobacteriaceae</taxon>
        <taxon>Mesorhizobium</taxon>
    </lineage>
</organism>
<dbReference type="Proteomes" id="UP000012062">
    <property type="component" value="Unassembled WGS sequence"/>
</dbReference>
<sequence>MKKAYEKPVLTKREKLSHVTAQVVPSQESKAE</sequence>
<evidence type="ECO:0000313" key="2">
    <source>
        <dbReference type="Proteomes" id="UP000012062"/>
    </source>
</evidence>
<proteinExistence type="predicted"/>
<evidence type="ECO:0000313" key="1">
    <source>
        <dbReference type="EMBL" id="CCV06881.1"/>
    </source>
</evidence>
<accession>M5F4V0</accession>
<protein>
    <recommendedName>
        <fullName evidence="3">RiPP</fullName>
    </recommendedName>
</protein>
<gene>
    <name evidence="1" type="ORF">MESS2_420005</name>
</gene>
<keyword evidence="2" id="KW-1185">Reference proteome</keyword>
<dbReference type="AlphaFoldDB" id="M5F4V0"/>
<evidence type="ECO:0008006" key="3">
    <source>
        <dbReference type="Google" id="ProtNLM"/>
    </source>
</evidence>
<dbReference type="EMBL" id="CAUM01000109">
    <property type="protein sequence ID" value="CCV06881.1"/>
    <property type="molecule type" value="Genomic_DNA"/>
</dbReference>